<reference evidence="1" key="3">
    <citation type="submission" date="2025-09" db="UniProtKB">
        <authorList>
            <consortium name="Ensembl"/>
        </authorList>
    </citation>
    <scope>IDENTIFICATION</scope>
</reference>
<reference evidence="1" key="2">
    <citation type="submission" date="2025-08" db="UniProtKB">
        <authorList>
            <consortium name="Ensembl"/>
        </authorList>
    </citation>
    <scope>IDENTIFICATION</scope>
</reference>
<name>A0AC11D7H8_SHEEP</name>
<accession>A0AC11D7H8</accession>
<proteinExistence type="predicted"/>
<reference evidence="1" key="1">
    <citation type="submission" date="2020-11" db="EMBL/GenBank/DDBJ databases">
        <authorList>
            <person name="Davenport K.M."/>
            <person name="Bickhart D.M."/>
            <person name="Smith T.P.L."/>
            <person name="Murdoch B.M."/>
            <person name="Rosen B.D."/>
        </authorList>
    </citation>
    <scope>NUCLEOTIDE SEQUENCE [LARGE SCALE GENOMIC DNA]</scope>
    <source>
        <strain evidence="1">OAR_USU_Benz2616</strain>
    </source>
</reference>
<protein>
    <submittedName>
        <fullName evidence="1">Uncharacterized protein</fullName>
    </submittedName>
</protein>
<gene>
    <name evidence="1" type="primary">LOC106990358</name>
</gene>
<dbReference type="Ensembl" id="ENSOART00020049326.1">
    <property type="protein sequence ID" value="ENSOARP00020040549.1"/>
    <property type="gene ID" value="ENSOARG00020037608.1"/>
</dbReference>
<organism evidence="1">
    <name type="scientific">Ovis aries</name>
    <name type="common">Sheep</name>
    <dbReference type="NCBI Taxonomy" id="9940"/>
    <lineage>
        <taxon>Eukaryota</taxon>
        <taxon>Metazoa</taxon>
        <taxon>Chordata</taxon>
        <taxon>Craniata</taxon>
        <taxon>Vertebrata</taxon>
        <taxon>Euteleostomi</taxon>
        <taxon>Mammalia</taxon>
        <taxon>Eutheria</taxon>
        <taxon>Laurasiatheria</taxon>
        <taxon>Artiodactyla</taxon>
        <taxon>Ruminantia</taxon>
        <taxon>Pecora</taxon>
        <taxon>Bovidae</taxon>
        <taxon>Caprinae</taxon>
        <taxon>Ovis</taxon>
    </lineage>
</organism>
<sequence>MSDQNTAKETVGNKHSRANSGPWEPFRDDKGAEENRDPSDALGPGAQGRDLCPSLPPPFEEISGAPWVGKTVRSPWEGRTYPGDPWRSSLPFTSPTQAFPVNVNPGGNRPAAWYPWEANDLKELKKAVAENGLNSPWTETILQGLAHQPCMTQDWKMLCKAVLPSNTYIKWCAFLKEECHAQAERNQAANPAIPVTFWMLSDQWSTGPQQATIPAPYKDQVWSICLAAWKKLVEGPSEPPISGITQKNKDLSTFIDRVEKSIQRKFPLGPLRDQFVRLLVWEGMNSDHKLACAGQKDRSMERWIVATKDVGTQSHQTRSISTALQAQTEALTKVMTKALSAIMASGGTTSKGPQPYMGASKESSIYTREVKFQN</sequence>
<evidence type="ECO:0000313" key="1">
    <source>
        <dbReference type="Ensembl" id="ENSOARP00020040549.1"/>
    </source>
</evidence>